<evidence type="ECO:0000259" key="4">
    <source>
        <dbReference type="PROSITE" id="PS50157"/>
    </source>
</evidence>
<evidence type="ECO:0000256" key="2">
    <source>
        <dbReference type="SAM" id="MobiDB-lite"/>
    </source>
</evidence>
<feature type="compositionally biased region" description="Polar residues" evidence="2">
    <location>
        <begin position="375"/>
        <end position="390"/>
    </location>
</feature>
<keyword evidence="6" id="KW-1185">Reference proteome</keyword>
<accession>A0A0K6FUN1</accession>
<reference evidence="5 6" key="1">
    <citation type="submission" date="2015-07" db="EMBL/GenBank/DDBJ databases">
        <authorList>
            <person name="Noorani M."/>
        </authorList>
    </citation>
    <scope>NUCLEOTIDE SEQUENCE [LARGE SCALE GENOMIC DNA]</scope>
    <source>
        <strain evidence="5">BBA 69670</strain>
    </source>
</reference>
<dbReference type="SUPFAM" id="SSF56112">
    <property type="entry name" value="Protein kinase-like (PK-like)"/>
    <property type="match status" value="1"/>
</dbReference>
<evidence type="ECO:0000259" key="3">
    <source>
        <dbReference type="PROSITE" id="PS50011"/>
    </source>
</evidence>
<evidence type="ECO:0000313" key="6">
    <source>
        <dbReference type="Proteomes" id="UP000044841"/>
    </source>
</evidence>
<feature type="domain" description="C2H2-type" evidence="4">
    <location>
        <begin position="452"/>
        <end position="479"/>
    </location>
</feature>
<organism evidence="5 6">
    <name type="scientific">Rhizoctonia solani</name>
    <dbReference type="NCBI Taxonomy" id="456999"/>
    <lineage>
        <taxon>Eukaryota</taxon>
        <taxon>Fungi</taxon>
        <taxon>Dikarya</taxon>
        <taxon>Basidiomycota</taxon>
        <taxon>Agaricomycotina</taxon>
        <taxon>Agaricomycetes</taxon>
        <taxon>Cantharellales</taxon>
        <taxon>Ceratobasidiaceae</taxon>
        <taxon>Rhizoctonia</taxon>
    </lineage>
</organism>
<keyword evidence="1" id="KW-0862">Zinc</keyword>
<evidence type="ECO:0000313" key="5">
    <source>
        <dbReference type="EMBL" id="CUA69858.1"/>
    </source>
</evidence>
<dbReference type="PROSITE" id="PS50011">
    <property type="entry name" value="PROTEIN_KINASE_DOM"/>
    <property type="match status" value="1"/>
</dbReference>
<dbReference type="Pfam" id="PF00069">
    <property type="entry name" value="Pkinase"/>
    <property type="match status" value="1"/>
</dbReference>
<dbReference type="InterPro" id="IPR011009">
    <property type="entry name" value="Kinase-like_dom_sf"/>
</dbReference>
<dbReference type="GO" id="GO:0008270">
    <property type="term" value="F:zinc ion binding"/>
    <property type="evidence" value="ECO:0007669"/>
    <property type="project" value="UniProtKB-KW"/>
</dbReference>
<dbReference type="Proteomes" id="UP000044841">
    <property type="component" value="Unassembled WGS sequence"/>
</dbReference>
<keyword evidence="1" id="KW-0863">Zinc-finger</keyword>
<dbReference type="InterPro" id="IPR036236">
    <property type="entry name" value="Znf_C2H2_sf"/>
</dbReference>
<dbReference type="InterPro" id="IPR053235">
    <property type="entry name" value="Ser_Thr_kinase"/>
</dbReference>
<sequence length="520" mass="57356">MAAEISKVFPPAKEDKKNSGVGDLADRLSKVVTGSSISAFGAEQACLLTTFRPVAKENAVYLARGSAADIWKINHVRSRYEATVFWYKPDPGSIVSKMIRISPQDFVGITDETDDDQGCDETITWEGFVETYKAKITAWRQLNHANIIRVHEISQDLNLRVDYCLGGCVRDYLKTPSGMRADKDEIIEGILQGLSYLHSRNPPIAHGNLNAGKVFIDASGRAVIGEFGLSALCCRVALWVPSISFAGFSRWMSPELFDVESTSDYTPTIESDIWALACTVFEIFSGKLPYANYTHDIMIQRAIMSGEHPGSFDLDVFDQIGGSGFHQAMMACWSKDPQERPSAQLMRILSTSGATTTRTRKPSHSAVSTPGWFSRPTTSRTKAITAENPSPVNPRSAFNVYVEAKPRVLGATSTSDAHDTTSFTSRDTIPEDESSVPSGSTSVTPPTESKIHKCQICGKIFLRPAGLEVHMAFHSVKSDKPYICPLETCRKGFVSRSNMIRHHNMTHPTRPNIERTEDSD</sequence>
<feature type="region of interest" description="Disordered" evidence="2">
    <location>
        <begin position="352"/>
        <end position="395"/>
    </location>
</feature>
<dbReference type="PANTHER" id="PTHR24361">
    <property type="entry name" value="MITOGEN-ACTIVATED KINASE KINASE KINASE"/>
    <property type="match status" value="1"/>
</dbReference>
<feature type="domain" description="Protein kinase" evidence="3">
    <location>
        <begin position="56"/>
        <end position="367"/>
    </location>
</feature>
<dbReference type="Gene3D" id="1.10.510.10">
    <property type="entry name" value="Transferase(Phosphotransferase) domain 1"/>
    <property type="match status" value="1"/>
</dbReference>
<feature type="domain" description="C2H2-type" evidence="4">
    <location>
        <begin position="482"/>
        <end position="512"/>
    </location>
</feature>
<dbReference type="GO" id="GO:0005737">
    <property type="term" value="C:cytoplasm"/>
    <property type="evidence" value="ECO:0007669"/>
    <property type="project" value="TreeGrafter"/>
</dbReference>
<dbReference type="SUPFAM" id="SSF57667">
    <property type="entry name" value="beta-beta-alpha zinc fingers"/>
    <property type="match status" value="1"/>
</dbReference>
<dbReference type="InterPro" id="IPR013087">
    <property type="entry name" value="Znf_C2H2_type"/>
</dbReference>
<dbReference type="EMBL" id="CYGV01001001">
    <property type="protein sequence ID" value="CUA69858.1"/>
    <property type="molecule type" value="Genomic_DNA"/>
</dbReference>
<feature type="region of interest" description="Disordered" evidence="2">
    <location>
        <begin position="1"/>
        <end position="20"/>
    </location>
</feature>
<dbReference type="GO" id="GO:0004674">
    <property type="term" value="F:protein serine/threonine kinase activity"/>
    <property type="evidence" value="ECO:0007669"/>
    <property type="project" value="TreeGrafter"/>
</dbReference>
<dbReference type="AlphaFoldDB" id="A0A0K6FUN1"/>
<feature type="compositionally biased region" description="Low complexity" evidence="2">
    <location>
        <begin position="411"/>
        <end position="425"/>
    </location>
</feature>
<proteinExistence type="predicted"/>
<feature type="compositionally biased region" description="Low complexity" evidence="2">
    <location>
        <begin position="435"/>
        <end position="448"/>
    </location>
</feature>
<feature type="region of interest" description="Disordered" evidence="2">
    <location>
        <begin position="410"/>
        <end position="449"/>
    </location>
</feature>
<dbReference type="PROSITE" id="PS00028">
    <property type="entry name" value="ZINC_FINGER_C2H2_1"/>
    <property type="match status" value="2"/>
</dbReference>
<evidence type="ECO:0000256" key="1">
    <source>
        <dbReference type="PROSITE-ProRule" id="PRU00042"/>
    </source>
</evidence>
<dbReference type="InterPro" id="IPR000719">
    <property type="entry name" value="Prot_kinase_dom"/>
</dbReference>
<protein>
    <submittedName>
        <fullName evidence="5">Cytokinesis protein sepH</fullName>
    </submittedName>
</protein>
<name>A0A0K6FUN1_9AGAM</name>
<keyword evidence="1" id="KW-0479">Metal-binding</keyword>
<dbReference type="SMART" id="SM00355">
    <property type="entry name" value="ZnF_C2H2"/>
    <property type="match status" value="2"/>
</dbReference>
<gene>
    <name evidence="5" type="ORF">RSOLAG22IIIB_04113</name>
</gene>
<dbReference type="Gene3D" id="3.30.160.60">
    <property type="entry name" value="Classic Zinc Finger"/>
    <property type="match status" value="1"/>
</dbReference>
<dbReference type="Pfam" id="PF00096">
    <property type="entry name" value="zf-C2H2"/>
    <property type="match status" value="2"/>
</dbReference>
<dbReference type="GO" id="GO:0005524">
    <property type="term" value="F:ATP binding"/>
    <property type="evidence" value="ECO:0007669"/>
    <property type="project" value="InterPro"/>
</dbReference>
<dbReference type="PROSITE" id="PS50157">
    <property type="entry name" value="ZINC_FINGER_C2H2_2"/>
    <property type="match status" value="2"/>
</dbReference>
<dbReference type="PANTHER" id="PTHR24361:SF678">
    <property type="entry name" value="SPORULATION-SPECIFIC PROTEIN 1"/>
    <property type="match status" value="1"/>
</dbReference>